<evidence type="ECO:0000256" key="7">
    <source>
        <dbReference type="ARBA" id="ARBA00022692"/>
    </source>
</evidence>
<evidence type="ECO:0000256" key="2">
    <source>
        <dbReference type="ARBA" id="ARBA00005182"/>
    </source>
</evidence>
<evidence type="ECO:0000256" key="10">
    <source>
        <dbReference type="ARBA" id="ARBA00023136"/>
    </source>
</evidence>
<dbReference type="PANTHER" id="PTHR13285">
    <property type="entry name" value="ACYLTRANSFERASE"/>
    <property type="match status" value="1"/>
</dbReference>
<keyword evidence="6 13" id="KW-0808">Transferase</keyword>
<evidence type="ECO:0000256" key="14">
    <source>
        <dbReference type="SAM" id="Phobius"/>
    </source>
</evidence>
<keyword evidence="10 13" id="KW-0472">Membrane</keyword>
<dbReference type="EMBL" id="CP036498">
    <property type="protein sequence ID" value="QUS38042.1"/>
    <property type="molecule type" value="Genomic_DNA"/>
</dbReference>
<keyword evidence="11 13" id="KW-0012">Acyltransferase</keyword>
<proteinExistence type="inferred from homology"/>
<feature type="transmembrane region" description="Helical" evidence="14">
    <location>
        <begin position="317"/>
        <end position="341"/>
    </location>
</feature>
<dbReference type="Proteomes" id="UP000682843">
    <property type="component" value="Chromosome"/>
</dbReference>
<evidence type="ECO:0000256" key="6">
    <source>
        <dbReference type="ARBA" id="ARBA00022679"/>
    </source>
</evidence>
<keyword evidence="5 13" id="KW-1003">Cell membrane</keyword>
<feature type="transmembrane region" description="Helical" evidence="14">
    <location>
        <begin position="81"/>
        <end position="100"/>
    </location>
</feature>
<evidence type="ECO:0000256" key="3">
    <source>
        <dbReference type="ARBA" id="ARBA00010323"/>
    </source>
</evidence>
<evidence type="ECO:0000256" key="4">
    <source>
        <dbReference type="ARBA" id="ARBA00016084"/>
    </source>
</evidence>
<gene>
    <name evidence="15" type="ORF">RPMA_03585</name>
</gene>
<comment type="subcellular location">
    <subcellularLocation>
        <location evidence="1">Cell membrane</location>
        <topology evidence="1">Multi-pass membrane protein</topology>
    </subcellularLocation>
</comment>
<comment type="similarity">
    <text evidence="3 13">Belongs to the membrane-bound acyltransferase family.</text>
</comment>
<evidence type="ECO:0000313" key="16">
    <source>
        <dbReference type="Proteomes" id="UP000682843"/>
    </source>
</evidence>
<organism evidence="15 16">
    <name type="scientific">Tardiphaga alba</name>
    <dbReference type="NCBI Taxonomy" id="340268"/>
    <lineage>
        <taxon>Bacteria</taxon>
        <taxon>Pseudomonadati</taxon>
        <taxon>Pseudomonadota</taxon>
        <taxon>Alphaproteobacteria</taxon>
        <taxon>Hyphomicrobiales</taxon>
        <taxon>Nitrobacteraceae</taxon>
        <taxon>Tardiphaga</taxon>
    </lineage>
</organism>
<dbReference type="PANTHER" id="PTHR13285:SF23">
    <property type="entry name" value="TEICHOIC ACID D-ALANYLTRANSFERASE"/>
    <property type="match status" value="1"/>
</dbReference>
<sequence>MLFTDRTFLFGFLPFVLLLFHAAAAARQRSLLIPILLAASLAFYAQGDLHHFPILACSVLINYLVGSQLSRMEGGPRRRKVLFIAAILFNLILLGIFKYTHFILENTYASLGIDWRAPSITLPVGISFYTFTQLAFLIDIYRGQSQRSTLASYGLFATYFPHLVAGPIIHWREVIPQFERLSRKGTEAIKWVVSRSCLEEGTLLFSIGLMKKLLLADQLAPIVDYGWRSIDTVDFLDAWLLSLGYTFQLYFDFSGYADMAIGVSLLFGVRLPLNFDGPYRASSIQDFWRRWHITLSMWLRDYLYIPLGGNRAGLARTYLNLFATFLLGGLWHGAAWTFVAWGALHGAACCIQKAWQAAGFRLPYLIGVLTTFLFVNFAWVFFRAPDIRAATILVQAMFTPSTNVNERILVIWPLLFAGALLVWLCPTSTALATTKTRHKTAAAGVAAGFALLLAYVATNTSLPSPFIYYNF</sequence>
<feature type="transmembrane region" description="Helical" evidence="14">
    <location>
        <begin position="410"/>
        <end position="433"/>
    </location>
</feature>
<keyword evidence="8" id="KW-0016">Alginate biosynthesis</keyword>
<keyword evidence="16" id="KW-1185">Reference proteome</keyword>
<evidence type="ECO:0000256" key="9">
    <source>
        <dbReference type="ARBA" id="ARBA00022989"/>
    </source>
</evidence>
<feature type="transmembrane region" description="Helical" evidence="14">
    <location>
        <begin position="49"/>
        <end position="69"/>
    </location>
</feature>
<evidence type="ECO:0000256" key="13">
    <source>
        <dbReference type="PIRNR" id="PIRNR016636"/>
    </source>
</evidence>
<evidence type="ECO:0000256" key="11">
    <source>
        <dbReference type="ARBA" id="ARBA00023315"/>
    </source>
</evidence>
<keyword evidence="7 14" id="KW-0812">Transmembrane</keyword>
<feature type="transmembrane region" description="Helical" evidence="14">
    <location>
        <begin position="120"/>
        <end position="138"/>
    </location>
</feature>
<evidence type="ECO:0000313" key="15">
    <source>
        <dbReference type="EMBL" id="QUS38042.1"/>
    </source>
</evidence>
<accession>A0ABX8A3W7</accession>
<evidence type="ECO:0000256" key="8">
    <source>
        <dbReference type="ARBA" id="ARBA00022841"/>
    </source>
</evidence>
<comment type="pathway">
    <text evidence="2">Glycan biosynthesis; alginate biosynthesis.</text>
</comment>
<dbReference type="PIRSF" id="PIRSF016636">
    <property type="entry name" value="AlgI_DltB"/>
    <property type="match status" value="1"/>
</dbReference>
<dbReference type="InterPro" id="IPR024194">
    <property type="entry name" value="Ac/AlaTfrase_AlgI/DltB"/>
</dbReference>
<dbReference type="InterPro" id="IPR028362">
    <property type="entry name" value="AlgI"/>
</dbReference>
<protein>
    <recommendedName>
        <fullName evidence="4">Probable alginate O-acetylase AlgI</fullName>
    </recommendedName>
    <alternativeName>
        <fullName evidence="12">Alginate biosynthesis protein AlgI</fullName>
    </alternativeName>
</protein>
<dbReference type="Pfam" id="PF03062">
    <property type="entry name" value="MBOAT"/>
    <property type="match status" value="1"/>
</dbReference>
<feature type="transmembrane region" description="Helical" evidence="14">
    <location>
        <begin position="362"/>
        <end position="382"/>
    </location>
</feature>
<feature type="transmembrane region" description="Helical" evidence="14">
    <location>
        <begin position="440"/>
        <end position="458"/>
    </location>
</feature>
<dbReference type="PIRSF" id="PIRSF500217">
    <property type="entry name" value="AlgI"/>
    <property type="match status" value="1"/>
</dbReference>
<dbReference type="InterPro" id="IPR004299">
    <property type="entry name" value="MBOAT_fam"/>
</dbReference>
<keyword evidence="9 14" id="KW-1133">Transmembrane helix</keyword>
<dbReference type="RefSeq" id="WP_211911573.1">
    <property type="nucleotide sequence ID" value="NZ_CP036498.1"/>
</dbReference>
<reference evidence="15 16" key="1">
    <citation type="submission" date="2019-02" db="EMBL/GenBank/DDBJ databases">
        <title>Emended description of the genus Rhodopseudomonas and description of Rhodopseudomonas albus sp. nov., a non-phototrophic, heavy-metal-tolerant bacterium isolated from garden soil.</title>
        <authorList>
            <person name="Bao Z."/>
            <person name="Cao W.W."/>
            <person name="Sato Y."/>
            <person name="Nishizawa T."/>
            <person name="Zhao J."/>
            <person name="Guo Y."/>
            <person name="Ohta H."/>
        </authorList>
    </citation>
    <scope>NUCLEOTIDE SEQUENCE [LARGE SCALE GENOMIC DNA]</scope>
    <source>
        <strain evidence="15 16">SK50-23</strain>
    </source>
</reference>
<evidence type="ECO:0000256" key="5">
    <source>
        <dbReference type="ARBA" id="ARBA00022475"/>
    </source>
</evidence>
<evidence type="ECO:0000256" key="1">
    <source>
        <dbReference type="ARBA" id="ARBA00004651"/>
    </source>
</evidence>
<evidence type="ECO:0000256" key="12">
    <source>
        <dbReference type="ARBA" id="ARBA00031030"/>
    </source>
</evidence>
<dbReference type="InterPro" id="IPR051085">
    <property type="entry name" value="MB_O-acyltransferase"/>
</dbReference>
<name>A0ABX8A3W7_9BRAD</name>